<dbReference type="SMART" id="SM00951">
    <property type="entry name" value="QLQ"/>
    <property type="match status" value="1"/>
</dbReference>
<dbReference type="PROSITE" id="PS51666">
    <property type="entry name" value="QLQ"/>
    <property type="match status" value="1"/>
</dbReference>
<organism evidence="8">
    <name type="scientific">Larix kaempferi</name>
    <dbReference type="NCBI Taxonomy" id="54800"/>
    <lineage>
        <taxon>Eukaryota</taxon>
        <taxon>Viridiplantae</taxon>
        <taxon>Streptophyta</taxon>
        <taxon>Embryophyta</taxon>
        <taxon>Tracheophyta</taxon>
        <taxon>Spermatophyta</taxon>
        <taxon>Pinopsida</taxon>
        <taxon>Pinidae</taxon>
        <taxon>Conifers I</taxon>
        <taxon>Pinales</taxon>
        <taxon>Pinaceae</taxon>
        <taxon>Larix</taxon>
    </lineage>
</organism>
<feature type="compositionally biased region" description="Low complexity" evidence="5">
    <location>
        <begin position="195"/>
        <end position="206"/>
    </location>
</feature>
<proteinExistence type="evidence at transcript level"/>
<evidence type="ECO:0000259" key="7">
    <source>
        <dbReference type="PROSITE" id="PS51667"/>
    </source>
</evidence>
<dbReference type="GO" id="GO:0032502">
    <property type="term" value="P:developmental process"/>
    <property type="evidence" value="ECO:0007669"/>
    <property type="project" value="InterPro"/>
</dbReference>
<comment type="function">
    <text evidence="4">Transcription activator.</text>
</comment>
<keyword evidence="4" id="KW-0805">Transcription regulation</keyword>
<sequence>MVMKDQLLGFLVWIILESLLLPMFPTTARTRTSLKYMQWVFSSKKGFICNIQILMRLMRMGGEAMNYHSGIQMHGARPPFTPSQWQELEHQALIFKYMMAGIPVPPDLLIPIRKSLEVINAGLFHHPHHIHPNMPWSTSFQLGFAKNCDPEPGRCRRTDGKKWRCSKDAFPDSKYCERHMHRGRNRSRKPVETPASHSSSLSLSTASARNNSISSITNNTQSHISFATPYSTRLAGAEGGGTTPANNNSTSTNQFNTDAGSYSIPSKDYRYMKGDIDGHVFFSSEVSGTSRGLGIDSQSMLSSSLDNGWRSFMPSKVSPFSSQSSFPIDAATKQQHSFLTSSFGCVQDQPVNVKIEQQPLRHFFDEWPRSRDSSTLSWADLDEERSNRNSSTTQLSISIPITASDFSGSSNSHSPTRGCK</sequence>
<dbReference type="InterPro" id="IPR014978">
    <property type="entry name" value="Gln-Leu-Gln_QLQ"/>
</dbReference>
<protein>
    <recommendedName>
        <fullName evidence="4">Growth-regulating factor</fullName>
    </recommendedName>
</protein>
<dbReference type="PROSITE" id="PS51667">
    <property type="entry name" value="WRC"/>
    <property type="match status" value="1"/>
</dbReference>
<evidence type="ECO:0000256" key="1">
    <source>
        <dbReference type="ARBA" id="ARBA00004123"/>
    </source>
</evidence>
<dbReference type="Pfam" id="PF08880">
    <property type="entry name" value="QLQ"/>
    <property type="match status" value="1"/>
</dbReference>
<feature type="region of interest" description="Disordered" evidence="5">
    <location>
        <begin position="236"/>
        <end position="259"/>
    </location>
</feature>
<name>A0A0M3LA87_9CONI</name>
<keyword evidence="4" id="KW-0010">Activator</keyword>
<dbReference type="Pfam" id="PF08879">
    <property type="entry name" value="WRC"/>
    <property type="match status" value="1"/>
</dbReference>
<dbReference type="PANTHER" id="PTHR31602">
    <property type="entry name" value="GROWTH-REGULATING FACTOR 5"/>
    <property type="match status" value="1"/>
</dbReference>
<reference evidence="8" key="1">
    <citation type="submission" date="2014-06" db="EMBL/GenBank/DDBJ databases">
        <authorList>
            <person name="Ju J."/>
            <person name="Zhang J."/>
        </authorList>
    </citation>
    <scope>NUCLEOTIDE SEQUENCE</scope>
</reference>
<comment type="similarity">
    <text evidence="2 4">Belongs to the GRF family.</text>
</comment>
<gene>
    <name evidence="8" type="primary">GRF1</name>
</gene>
<accession>A0A0M3LA87</accession>
<feature type="compositionally biased region" description="Basic residues" evidence="5">
    <location>
        <begin position="179"/>
        <end position="188"/>
    </location>
</feature>
<feature type="domain" description="QLQ" evidence="6">
    <location>
        <begin position="79"/>
        <end position="114"/>
    </location>
</feature>
<evidence type="ECO:0000256" key="5">
    <source>
        <dbReference type="SAM" id="MobiDB-lite"/>
    </source>
</evidence>
<evidence type="ECO:0000256" key="2">
    <source>
        <dbReference type="ARBA" id="ARBA00008122"/>
    </source>
</evidence>
<keyword evidence="3 4" id="KW-0539">Nucleus</keyword>
<dbReference type="InterPro" id="IPR014977">
    <property type="entry name" value="WRC_dom"/>
</dbReference>
<dbReference type="PANTHER" id="PTHR31602:SF8">
    <property type="entry name" value="GROWTH-REGULATING FACTOR 5"/>
    <property type="match status" value="1"/>
</dbReference>
<dbReference type="InterPro" id="IPR031137">
    <property type="entry name" value="GRF"/>
</dbReference>
<evidence type="ECO:0000256" key="4">
    <source>
        <dbReference type="RuleBase" id="RU367127"/>
    </source>
</evidence>
<dbReference type="GO" id="GO:0006355">
    <property type="term" value="P:regulation of DNA-templated transcription"/>
    <property type="evidence" value="ECO:0007669"/>
    <property type="project" value="InterPro"/>
</dbReference>
<dbReference type="GO" id="GO:0006351">
    <property type="term" value="P:DNA-templated transcription"/>
    <property type="evidence" value="ECO:0007669"/>
    <property type="project" value="UniProtKB-UniRule"/>
</dbReference>
<dbReference type="EMBL" id="KM000072">
    <property type="protein sequence ID" value="AIN46594.1"/>
    <property type="molecule type" value="mRNA"/>
</dbReference>
<evidence type="ECO:0000259" key="6">
    <source>
        <dbReference type="PROSITE" id="PS51666"/>
    </source>
</evidence>
<comment type="subcellular location">
    <subcellularLocation>
        <location evidence="1 4">Nucleus</location>
    </subcellularLocation>
</comment>
<dbReference type="AlphaFoldDB" id="A0A0M3LA87"/>
<feature type="compositionally biased region" description="Low complexity" evidence="5">
    <location>
        <begin position="243"/>
        <end position="253"/>
    </location>
</feature>
<dbReference type="GO" id="GO:0005634">
    <property type="term" value="C:nucleus"/>
    <property type="evidence" value="ECO:0007669"/>
    <property type="project" value="UniProtKB-SubCell"/>
</dbReference>
<dbReference type="GO" id="GO:0005524">
    <property type="term" value="F:ATP binding"/>
    <property type="evidence" value="ECO:0007669"/>
    <property type="project" value="UniProtKB-UniRule"/>
</dbReference>
<comment type="domain">
    <text evidence="4">The QLQ domain and WRC domain may be involved in protein-protein interaction and DNA-binding, respectively.</text>
</comment>
<evidence type="ECO:0000313" key="8">
    <source>
        <dbReference type="EMBL" id="AIN46594.1"/>
    </source>
</evidence>
<feature type="region of interest" description="Disordered" evidence="5">
    <location>
        <begin position="176"/>
        <end position="206"/>
    </location>
</feature>
<feature type="domain" description="WRC" evidence="7">
    <location>
        <begin position="149"/>
        <end position="193"/>
    </location>
</feature>
<keyword evidence="4" id="KW-0804">Transcription</keyword>
<evidence type="ECO:0000256" key="3">
    <source>
        <dbReference type="ARBA" id="ARBA00023242"/>
    </source>
</evidence>